<comment type="caution">
    <text evidence="1">The sequence shown here is derived from an EMBL/GenBank/DDBJ whole genome shotgun (WGS) entry which is preliminary data.</text>
</comment>
<organism evidence="1 2">
    <name type="scientific">Rhodocista pekingensis</name>
    <dbReference type="NCBI Taxonomy" id="201185"/>
    <lineage>
        <taxon>Bacteria</taxon>
        <taxon>Pseudomonadati</taxon>
        <taxon>Pseudomonadota</taxon>
        <taxon>Alphaproteobacteria</taxon>
        <taxon>Rhodospirillales</taxon>
        <taxon>Azospirillaceae</taxon>
        <taxon>Rhodocista</taxon>
    </lineage>
</organism>
<dbReference type="EMBL" id="JBHTCM010000010">
    <property type="protein sequence ID" value="MFC7333639.1"/>
    <property type="molecule type" value="Genomic_DNA"/>
</dbReference>
<accession>A0ABW2KW03</accession>
<gene>
    <name evidence="1" type="ORF">ACFQPS_10735</name>
</gene>
<dbReference type="RefSeq" id="WP_012567347.1">
    <property type="nucleotide sequence ID" value="NZ_JBHTCM010000010.1"/>
</dbReference>
<sequence>MVIDMRTRLPHSHLLNRAEDMAFHVRRLSDCARRLRDAQNDLTQALERNRALIDG</sequence>
<protein>
    <submittedName>
        <fullName evidence="1">Uncharacterized protein</fullName>
    </submittedName>
</protein>
<keyword evidence="2" id="KW-1185">Reference proteome</keyword>
<evidence type="ECO:0000313" key="2">
    <source>
        <dbReference type="Proteomes" id="UP001596456"/>
    </source>
</evidence>
<evidence type="ECO:0000313" key="1">
    <source>
        <dbReference type="EMBL" id="MFC7333639.1"/>
    </source>
</evidence>
<reference evidence="2" key="1">
    <citation type="journal article" date="2019" name="Int. J. Syst. Evol. Microbiol.">
        <title>The Global Catalogue of Microorganisms (GCM) 10K type strain sequencing project: providing services to taxonomists for standard genome sequencing and annotation.</title>
        <authorList>
            <consortium name="The Broad Institute Genomics Platform"/>
            <consortium name="The Broad Institute Genome Sequencing Center for Infectious Disease"/>
            <person name="Wu L."/>
            <person name="Ma J."/>
        </authorList>
    </citation>
    <scope>NUCLEOTIDE SEQUENCE [LARGE SCALE GENOMIC DNA]</scope>
    <source>
        <strain evidence="2">CGMCC 1.16275</strain>
    </source>
</reference>
<dbReference type="Proteomes" id="UP001596456">
    <property type="component" value="Unassembled WGS sequence"/>
</dbReference>
<name>A0ABW2KW03_9PROT</name>
<proteinExistence type="predicted"/>